<sequence length="225" mass="24935">MLKSMRKNGLILGGFAVVATALVVTTQVLTADRIAEQQRNELMRTLNELIPPALHDNDLYRDCALIQAPEALGLAEQPVYRSRLASEPNALAIRTTAPDGYSGAIHLLVAVNLQGQIKGVRVLQHRETPGLGDKIEVQRDDWILSFNGERVRTENDARWRVRRDGGMFDQFTGATITPRAVIAAVQRTAWYAQNNMDSLFAAPANCIGEPLANDPLGREEQPYEY</sequence>
<evidence type="ECO:0000256" key="2">
    <source>
        <dbReference type="ARBA" id="ARBA00022553"/>
    </source>
</evidence>
<dbReference type="GO" id="GO:0010181">
    <property type="term" value="F:FMN binding"/>
    <property type="evidence" value="ECO:0007669"/>
    <property type="project" value="InterPro"/>
</dbReference>
<keyword evidence="6" id="KW-1133">Transmembrane helix</keyword>
<dbReference type="InterPro" id="IPR007329">
    <property type="entry name" value="FMN-bd"/>
</dbReference>
<evidence type="ECO:0000256" key="4">
    <source>
        <dbReference type="ARBA" id="ARBA00022643"/>
    </source>
</evidence>
<dbReference type="PANTHER" id="PTHR36118:SF1">
    <property type="entry name" value="ION-TRANSLOCATING OXIDOREDUCTASE COMPLEX SUBUNIT G"/>
    <property type="match status" value="1"/>
</dbReference>
<protein>
    <recommendedName>
        <fullName evidence="6">Ion-translocating oxidoreductase complex subunit G</fullName>
        <ecNumber evidence="6">7.-.-.-</ecNumber>
    </recommendedName>
    <alternativeName>
        <fullName evidence="6">Rnf electron transport complex subunit G</fullName>
    </alternativeName>
</protein>
<keyword evidence="6" id="KW-0812">Transmembrane</keyword>
<evidence type="ECO:0000256" key="1">
    <source>
        <dbReference type="ARBA" id="ARBA00022448"/>
    </source>
</evidence>
<comment type="subunit">
    <text evidence="6">The complex is composed of six subunits: RnfA, RnfB, RnfC, RnfD, RnfE and RnfG.</text>
</comment>
<evidence type="ECO:0000256" key="6">
    <source>
        <dbReference type="HAMAP-Rule" id="MF_00479"/>
    </source>
</evidence>
<dbReference type="EMBL" id="PIPI01000001">
    <property type="protein sequence ID" value="RUO21370.1"/>
    <property type="molecule type" value="Genomic_DNA"/>
</dbReference>
<keyword evidence="6" id="KW-1003">Cell membrane</keyword>
<dbReference type="InterPro" id="IPR010209">
    <property type="entry name" value="Ion_transpt_RnfG/RsxG"/>
</dbReference>
<comment type="function">
    <text evidence="6">Part of a membrane-bound complex that couples electron transfer with translocation of ions across the membrane.</text>
</comment>
<evidence type="ECO:0000256" key="5">
    <source>
        <dbReference type="ARBA" id="ARBA00022982"/>
    </source>
</evidence>
<dbReference type="Pfam" id="PF04205">
    <property type="entry name" value="FMN_bind"/>
    <property type="match status" value="1"/>
</dbReference>
<keyword evidence="6" id="KW-0472">Membrane</keyword>
<dbReference type="EC" id="7.-.-.-" evidence="6"/>
<feature type="modified residue" description="FMN phosphoryl threonine" evidence="6">
    <location>
        <position position="175"/>
    </location>
</feature>
<dbReference type="PIRSF" id="PIRSF006091">
    <property type="entry name" value="E_trnsport_RnfG"/>
    <property type="match status" value="1"/>
</dbReference>
<gene>
    <name evidence="6" type="primary">rnfG</name>
    <name evidence="8" type="ORF">CWE06_00375</name>
</gene>
<dbReference type="GO" id="GO:0009055">
    <property type="term" value="F:electron transfer activity"/>
    <property type="evidence" value="ECO:0007669"/>
    <property type="project" value="InterPro"/>
</dbReference>
<keyword evidence="1 6" id="KW-0813">Transport</keyword>
<dbReference type="GO" id="GO:0005886">
    <property type="term" value="C:plasma membrane"/>
    <property type="evidence" value="ECO:0007669"/>
    <property type="project" value="UniProtKB-SubCell"/>
</dbReference>
<keyword evidence="4 6" id="KW-0288">FMN</keyword>
<dbReference type="PANTHER" id="PTHR36118">
    <property type="entry name" value="ION-TRANSLOCATING OXIDOREDUCTASE COMPLEX SUBUNIT G"/>
    <property type="match status" value="1"/>
</dbReference>
<comment type="cofactor">
    <cofactor evidence="6">
        <name>FMN</name>
        <dbReference type="ChEBI" id="CHEBI:58210"/>
    </cofactor>
</comment>
<dbReference type="SMART" id="SM00900">
    <property type="entry name" value="FMN_bind"/>
    <property type="match status" value="1"/>
</dbReference>
<accession>A0A432VXE9</accession>
<keyword evidence="6" id="KW-1278">Translocase</keyword>
<organism evidence="8 9">
    <name type="scientific">Aliidiomarina haloalkalitolerans</name>
    <dbReference type="NCBI Taxonomy" id="859059"/>
    <lineage>
        <taxon>Bacteria</taxon>
        <taxon>Pseudomonadati</taxon>
        <taxon>Pseudomonadota</taxon>
        <taxon>Gammaproteobacteria</taxon>
        <taxon>Alteromonadales</taxon>
        <taxon>Idiomarinaceae</taxon>
        <taxon>Aliidiomarina</taxon>
    </lineage>
</organism>
<keyword evidence="6" id="KW-0997">Cell inner membrane</keyword>
<feature type="domain" description="FMN-binding" evidence="7">
    <location>
        <begin position="100"/>
        <end position="192"/>
    </location>
</feature>
<evidence type="ECO:0000256" key="3">
    <source>
        <dbReference type="ARBA" id="ARBA00022630"/>
    </source>
</evidence>
<evidence type="ECO:0000259" key="7">
    <source>
        <dbReference type="SMART" id="SM00900"/>
    </source>
</evidence>
<dbReference type="Proteomes" id="UP000288212">
    <property type="component" value="Unassembled WGS sequence"/>
</dbReference>
<name>A0A432VXE9_9GAMM</name>
<dbReference type="NCBIfam" id="NF002519">
    <property type="entry name" value="PRK01908.1"/>
    <property type="match status" value="1"/>
</dbReference>
<evidence type="ECO:0000313" key="9">
    <source>
        <dbReference type="Proteomes" id="UP000288212"/>
    </source>
</evidence>
<keyword evidence="9" id="KW-1185">Reference proteome</keyword>
<dbReference type="AlphaFoldDB" id="A0A432VXE9"/>
<evidence type="ECO:0000313" key="8">
    <source>
        <dbReference type="EMBL" id="RUO21370.1"/>
    </source>
</evidence>
<dbReference type="GO" id="GO:0022900">
    <property type="term" value="P:electron transport chain"/>
    <property type="evidence" value="ECO:0007669"/>
    <property type="project" value="UniProtKB-UniRule"/>
</dbReference>
<dbReference type="RefSeq" id="WP_126790347.1">
    <property type="nucleotide sequence ID" value="NZ_PIPI01000001.1"/>
</dbReference>
<comment type="subcellular location">
    <subcellularLocation>
        <location evidence="6">Cell inner membrane</location>
        <topology evidence="6">Single-pass membrane protein</topology>
    </subcellularLocation>
</comment>
<comment type="similarity">
    <text evidence="6">Belongs to the RnfG family.</text>
</comment>
<dbReference type="OrthoDB" id="9784165at2"/>
<proteinExistence type="inferred from homology"/>
<dbReference type="HAMAP" id="MF_00479">
    <property type="entry name" value="RsxG_RnfG"/>
    <property type="match status" value="1"/>
</dbReference>
<keyword evidence="5 6" id="KW-0249">Electron transport</keyword>
<keyword evidence="2 6" id="KW-0597">Phosphoprotein</keyword>
<keyword evidence="3 6" id="KW-0285">Flavoprotein</keyword>
<comment type="caution">
    <text evidence="8">The sequence shown here is derived from an EMBL/GenBank/DDBJ whole genome shotgun (WGS) entry which is preliminary data.</text>
</comment>
<reference evidence="8 9" key="1">
    <citation type="journal article" date="2011" name="Front. Microbiol.">
        <title>Genomic signatures of strain selection and enhancement in Bacillus atrophaeus var. globigii, a historical biowarfare simulant.</title>
        <authorList>
            <person name="Gibbons H.S."/>
            <person name="Broomall S.M."/>
            <person name="McNew L.A."/>
            <person name="Daligault H."/>
            <person name="Chapman C."/>
            <person name="Bruce D."/>
            <person name="Karavis M."/>
            <person name="Krepps M."/>
            <person name="McGregor P.A."/>
            <person name="Hong C."/>
            <person name="Park K.H."/>
            <person name="Akmal A."/>
            <person name="Feldman A."/>
            <person name="Lin J.S."/>
            <person name="Chang W.E."/>
            <person name="Higgs B.W."/>
            <person name="Demirev P."/>
            <person name="Lindquist J."/>
            <person name="Liem A."/>
            <person name="Fochler E."/>
            <person name="Read T.D."/>
            <person name="Tapia R."/>
            <person name="Johnson S."/>
            <person name="Bishop-Lilly K.A."/>
            <person name="Detter C."/>
            <person name="Han C."/>
            <person name="Sozhamannan S."/>
            <person name="Rosenzweig C.N."/>
            <person name="Skowronski E.W."/>
        </authorList>
    </citation>
    <scope>NUCLEOTIDE SEQUENCE [LARGE SCALE GENOMIC DNA]</scope>
    <source>
        <strain evidence="8 9">AK5</strain>
    </source>
</reference>
<dbReference type="NCBIfam" id="TIGR01947">
    <property type="entry name" value="rnfG"/>
    <property type="match status" value="1"/>
</dbReference>